<keyword evidence="4" id="KW-1185">Reference proteome</keyword>
<dbReference type="InterPro" id="IPR029063">
    <property type="entry name" value="SAM-dependent_MTases_sf"/>
</dbReference>
<sequence>MQKLNPTPNHQLSLPIPSDDAQLVSRQLETLIHAEIAACHGVIPFSRYMEMALYTPRLGYYSGGSVKLGADGDFTTAPEMSSLFGATLAQVAQQLFTQSAPEIMEFGAGSGKLAFDILSECQQSQIPLRRYFIVELSGELRARQEERLKDFPQVVWLSKMPTAFSGIVIGNEVLDAMPVELVCKSEQGWTRLGVSSEMSSTASISGFKLVSMDEATDQHVALLTQIPDAAALPNGYLTEVHPIEIGFMRSIATMLMAGHAESGQGGVAIWLDYGFPAHEYYLPQRDQGTLMCHYRHHAHPDPFYLPGLQDITAHVDFTAVAIAGVEAGLDLLSYTSQAGFLLGGGITEVLARIPAEDSRRYLPASNAVQKLLSPAEMGELFKVLILGTGVALPEALLQHDRSHRL</sequence>
<organism evidence="3 4">
    <name type="scientific">Undibacterium amnicola</name>
    <dbReference type="NCBI Taxonomy" id="1834038"/>
    <lineage>
        <taxon>Bacteria</taxon>
        <taxon>Pseudomonadati</taxon>
        <taxon>Pseudomonadota</taxon>
        <taxon>Betaproteobacteria</taxon>
        <taxon>Burkholderiales</taxon>
        <taxon>Oxalobacteraceae</taxon>
        <taxon>Undibacterium</taxon>
    </lineage>
</organism>
<dbReference type="InterPro" id="IPR038375">
    <property type="entry name" value="NDUFAF7_sf"/>
</dbReference>
<dbReference type="InterPro" id="IPR003788">
    <property type="entry name" value="NDUFAF7"/>
</dbReference>
<dbReference type="GO" id="GO:0008168">
    <property type="term" value="F:methyltransferase activity"/>
    <property type="evidence" value="ECO:0007669"/>
    <property type="project" value="UniProtKB-KW"/>
</dbReference>
<accession>A0ABR6XUU7</accession>
<evidence type="ECO:0000256" key="1">
    <source>
        <dbReference type="ARBA" id="ARBA00022603"/>
    </source>
</evidence>
<dbReference type="GO" id="GO:0032259">
    <property type="term" value="P:methylation"/>
    <property type="evidence" value="ECO:0007669"/>
    <property type="project" value="UniProtKB-KW"/>
</dbReference>
<dbReference type="PANTHER" id="PTHR12049">
    <property type="entry name" value="PROTEIN ARGININE METHYLTRANSFERASE NDUFAF7, MITOCHONDRIAL"/>
    <property type="match status" value="1"/>
</dbReference>
<dbReference type="Gene3D" id="3.40.50.12710">
    <property type="match status" value="1"/>
</dbReference>
<keyword evidence="1 3" id="KW-0489">Methyltransferase</keyword>
<protein>
    <submittedName>
        <fullName evidence="3">SAM-dependent methyltransferase</fullName>
    </submittedName>
</protein>
<gene>
    <name evidence="3" type="ORF">H8K33_17130</name>
</gene>
<dbReference type="Pfam" id="PF02636">
    <property type="entry name" value="Methyltransf_28"/>
    <property type="match status" value="1"/>
</dbReference>
<dbReference type="PANTHER" id="PTHR12049:SF7">
    <property type="entry name" value="PROTEIN ARGININE METHYLTRANSFERASE NDUFAF7, MITOCHONDRIAL"/>
    <property type="match status" value="1"/>
</dbReference>
<dbReference type="RefSeq" id="WP_186892289.1">
    <property type="nucleotide sequence ID" value="NZ_JACOFU010000009.1"/>
</dbReference>
<reference evidence="3 4" key="1">
    <citation type="submission" date="2020-08" db="EMBL/GenBank/DDBJ databases">
        <title>Novel species isolated from subtropical streams in China.</title>
        <authorList>
            <person name="Lu H."/>
        </authorList>
    </citation>
    <scope>NUCLEOTIDE SEQUENCE [LARGE SCALE GENOMIC DNA]</scope>
    <source>
        <strain evidence="3 4">KCTC 52442</strain>
    </source>
</reference>
<dbReference type="EMBL" id="JACOFU010000009">
    <property type="protein sequence ID" value="MBC3833236.1"/>
    <property type="molecule type" value="Genomic_DNA"/>
</dbReference>
<comment type="caution">
    <text evidence="3">The sequence shown here is derived from an EMBL/GenBank/DDBJ whole genome shotgun (WGS) entry which is preliminary data.</text>
</comment>
<evidence type="ECO:0000313" key="3">
    <source>
        <dbReference type="EMBL" id="MBC3833236.1"/>
    </source>
</evidence>
<dbReference type="SUPFAM" id="SSF53335">
    <property type="entry name" value="S-adenosyl-L-methionine-dependent methyltransferases"/>
    <property type="match status" value="1"/>
</dbReference>
<name>A0ABR6XUU7_9BURK</name>
<proteinExistence type="predicted"/>
<keyword evidence="2" id="KW-0808">Transferase</keyword>
<evidence type="ECO:0000256" key="2">
    <source>
        <dbReference type="ARBA" id="ARBA00022679"/>
    </source>
</evidence>
<evidence type="ECO:0000313" key="4">
    <source>
        <dbReference type="Proteomes" id="UP000643610"/>
    </source>
</evidence>
<dbReference type="Proteomes" id="UP000643610">
    <property type="component" value="Unassembled WGS sequence"/>
</dbReference>